<dbReference type="GO" id="GO:0016301">
    <property type="term" value="F:kinase activity"/>
    <property type="evidence" value="ECO:0007669"/>
    <property type="project" value="UniProtKB-KW"/>
</dbReference>
<organism evidence="3 4">
    <name type="scientific">Geodia barretti</name>
    <name type="common">Barrett's horny sponge</name>
    <dbReference type="NCBI Taxonomy" id="519541"/>
    <lineage>
        <taxon>Eukaryota</taxon>
        <taxon>Metazoa</taxon>
        <taxon>Porifera</taxon>
        <taxon>Demospongiae</taxon>
        <taxon>Heteroscleromorpha</taxon>
        <taxon>Tetractinellida</taxon>
        <taxon>Astrophorina</taxon>
        <taxon>Geodiidae</taxon>
        <taxon>Geodia</taxon>
    </lineage>
</organism>
<feature type="region of interest" description="Disordered" evidence="1">
    <location>
        <begin position="723"/>
        <end position="752"/>
    </location>
</feature>
<protein>
    <submittedName>
        <fullName evidence="3">DNA-dependent protein kinase catalytic subunit</fullName>
    </submittedName>
</protein>
<dbReference type="Gene3D" id="1.25.10.10">
    <property type="entry name" value="Leucine-rich Repeat Variant"/>
    <property type="match status" value="1"/>
</dbReference>
<evidence type="ECO:0000313" key="4">
    <source>
        <dbReference type="Proteomes" id="UP001174909"/>
    </source>
</evidence>
<evidence type="ECO:0000259" key="2">
    <source>
        <dbReference type="Pfam" id="PF20500"/>
    </source>
</evidence>
<dbReference type="Pfam" id="PF20500">
    <property type="entry name" value="DNA-PKcs_N"/>
    <property type="match status" value="1"/>
</dbReference>
<proteinExistence type="predicted"/>
<dbReference type="EMBL" id="CASHTH010003912">
    <property type="protein sequence ID" value="CAI8051259.1"/>
    <property type="molecule type" value="Genomic_DNA"/>
</dbReference>
<comment type="caution">
    <text evidence="3">The sequence shown here is derived from an EMBL/GenBank/DDBJ whole genome shotgun (WGS) entry which is preliminary data.</text>
</comment>
<dbReference type="AlphaFoldDB" id="A0AA35TP73"/>
<feature type="compositionally biased region" description="Polar residues" evidence="1">
    <location>
        <begin position="742"/>
        <end position="752"/>
    </location>
</feature>
<keyword evidence="3" id="KW-0808">Transferase</keyword>
<name>A0AA35TP73_GEOBA</name>
<dbReference type="InterPro" id="IPR016024">
    <property type="entry name" value="ARM-type_fold"/>
</dbReference>
<gene>
    <name evidence="3" type="ORF">GBAR_LOCUS28067</name>
</gene>
<evidence type="ECO:0000256" key="1">
    <source>
        <dbReference type="SAM" id="MobiDB-lite"/>
    </source>
</evidence>
<dbReference type="SUPFAM" id="SSF48371">
    <property type="entry name" value="ARM repeat"/>
    <property type="match status" value="1"/>
</dbReference>
<keyword evidence="4" id="KW-1185">Reference proteome</keyword>
<keyword evidence="3" id="KW-0418">Kinase</keyword>
<accession>A0AA35TP73</accession>
<dbReference type="InterPro" id="IPR046804">
    <property type="entry name" value="DNA-PKcs_N"/>
</dbReference>
<reference evidence="3" key="1">
    <citation type="submission" date="2023-03" db="EMBL/GenBank/DDBJ databases">
        <authorList>
            <person name="Steffen K."/>
            <person name="Cardenas P."/>
        </authorList>
    </citation>
    <scope>NUCLEOTIDE SEQUENCE</scope>
</reference>
<evidence type="ECO:0000313" key="3">
    <source>
        <dbReference type="EMBL" id="CAI8051259.1"/>
    </source>
</evidence>
<dbReference type="InterPro" id="IPR011989">
    <property type="entry name" value="ARM-like"/>
</dbReference>
<feature type="domain" description="DNA-PKcs N-terminal" evidence="2">
    <location>
        <begin position="48"/>
        <end position="682"/>
    </location>
</feature>
<sequence>MADVLSGNVRSLHEALRSKSPHRAERAAQLATDLYQLCVESVSDTEKAYCSSVLFDKTNGVLEFLRGSATVDEFATAQEELLRLLNDYTKILRSKALPYAQDIKEVCSSLFSRAKASKVKNATFPPLITVLELCAGTSQVGELNVPKLVDKYLQACFKPTKHTATVRAGIFHLLGLFCELYPEHSLTLSERLISIFMRTLKSEMLSKSKKPEMAVIGGCLRGLNSYLVNFSQSAAEGSEHAQNIYKFSKMAIDPKVSHSRYEVPRAGLSIIARHAAQFKEYLAKDHEHMYEVLYHWCEHTNRENRMVAFLALEAFLQQVSVHIVEGGDGKDRQTYAPVFRDFIKKFRAIIDNPVSGHRELTVAIKGYGYFAAPCKLFMKSEDINFMFGEMVQRSEHLFFTSLSGSEDRVHHLPALLEALASIVREMDTLSEAFLSSLEKLMVLLFEVLPRLPPDLQMPTYYAVMRLILGVAANRSALKSFLSHVVYQGLIRTCSHPVVIQVGDGSVVVAVGDGGGAGGREGERMDIGDKKQPSYMDYVQMWRHIMDPSKLKGIQMRDPALWSALHQLIYDEVIGSVLKIIRRLNLSATTSFASEEEPMSPSSASLPVVHVDPVTGLLPSVPRDFQIFINLVDLCRSLLPEVDAAMFEQWVLPFGREVIVASSSHPLVSGFYKLLGTCLTLCKNWLLSGHRRCEGSIIKHCHGDGRIDGKDDLLHALQEVHQRGGGEDEAVQGRPPGVMSPAATFSTQRTGQT</sequence>
<dbReference type="Proteomes" id="UP001174909">
    <property type="component" value="Unassembled WGS sequence"/>
</dbReference>